<name>A0ABV5GAJ8_9MICC</name>
<evidence type="ECO:0000256" key="1">
    <source>
        <dbReference type="SAM" id="MobiDB-lite"/>
    </source>
</evidence>
<comment type="caution">
    <text evidence="2">The sequence shown here is derived from an EMBL/GenBank/DDBJ whole genome shotgun (WGS) entry which is preliminary data.</text>
</comment>
<proteinExistence type="predicted"/>
<evidence type="ECO:0000313" key="2">
    <source>
        <dbReference type="EMBL" id="MFB9075634.1"/>
    </source>
</evidence>
<feature type="compositionally biased region" description="Basic and acidic residues" evidence="1">
    <location>
        <begin position="1"/>
        <end position="11"/>
    </location>
</feature>
<accession>A0ABV5GAJ8</accession>
<gene>
    <name evidence="2" type="ORF">ACFFX0_32510</name>
</gene>
<reference evidence="2 3" key="1">
    <citation type="submission" date="2024-09" db="EMBL/GenBank/DDBJ databases">
        <authorList>
            <person name="Sun Q."/>
            <person name="Mori K."/>
        </authorList>
    </citation>
    <scope>NUCLEOTIDE SEQUENCE [LARGE SCALE GENOMIC DNA]</scope>
    <source>
        <strain evidence="2 3">CCM 7609</strain>
    </source>
</reference>
<evidence type="ECO:0000313" key="3">
    <source>
        <dbReference type="Proteomes" id="UP001589575"/>
    </source>
</evidence>
<protein>
    <submittedName>
        <fullName evidence="2">Uncharacterized protein</fullName>
    </submittedName>
</protein>
<sequence length="40" mass="4345">MTELLRGRGHDQQPSPQARGVDRAYPGRGRLPCSSALGRP</sequence>
<dbReference type="Proteomes" id="UP001589575">
    <property type="component" value="Unassembled WGS sequence"/>
</dbReference>
<feature type="region of interest" description="Disordered" evidence="1">
    <location>
        <begin position="1"/>
        <end position="40"/>
    </location>
</feature>
<organism evidence="2 3">
    <name type="scientific">Citricoccus parietis</name>
    <dbReference type="NCBI Taxonomy" id="592307"/>
    <lineage>
        <taxon>Bacteria</taxon>
        <taxon>Bacillati</taxon>
        <taxon>Actinomycetota</taxon>
        <taxon>Actinomycetes</taxon>
        <taxon>Micrococcales</taxon>
        <taxon>Micrococcaceae</taxon>
        <taxon>Citricoccus</taxon>
    </lineage>
</organism>
<keyword evidence="3" id="KW-1185">Reference proteome</keyword>
<dbReference type="EMBL" id="JBHMFI010000023">
    <property type="protein sequence ID" value="MFB9075634.1"/>
    <property type="molecule type" value="Genomic_DNA"/>
</dbReference>